<organism evidence="2 3">
    <name type="scientific">Sinisalibacter aestuarii</name>
    <dbReference type="NCBI Taxonomy" id="2949426"/>
    <lineage>
        <taxon>Bacteria</taxon>
        <taxon>Pseudomonadati</taxon>
        <taxon>Pseudomonadota</taxon>
        <taxon>Alphaproteobacteria</taxon>
        <taxon>Rhodobacterales</taxon>
        <taxon>Roseobacteraceae</taxon>
        <taxon>Sinisalibacter</taxon>
    </lineage>
</organism>
<evidence type="ECO:0000259" key="1">
    <source>
        <dbReference type="PROSITE" id="PS51459"/>
    </source>
</evidence>
<proteinExistence type="predicted"/>
<dbReference type="InterPro" id="IPR036597">
    <property type="entry name" value="Fido-like_dom_sf"/>
</dbReference>
<dbReference type="SUPFAM" id="SSF140931">
    <property type="entry name" value="Fic-like"/>
    <property type="match status" value="1"/>
</dbReference>
<keyword evidence="2" id="KW-0132">Cell division</keyword>
<keyword evidence="3" id="KW-1185">Reference proteome</keyword>
<dbReference type="InterPro" id="IPR040198">
    <property type="entry name" value="Fido_containing"/>
</dbReference>
<reference evidence="2" key="1">
    <citation type="journal article" date="2023" name="Int. J. Syst. Evol. Microbiol.">
        <title>Sinisalibacter aestuarii sp. nov., isolated from estuarine sediment of the Arakawa River.</title>
        <authorList>
            <person name="Arafat S.T."/>
            <person name="Hirano S."/>
            <person name="Sato A."/>
            <person name="Takeuchi K."/>
            <person name="Yasuda T."/>
            <person name="Terahara T."/>
            <person name="Hamada M."/>
            <person name="Kobayashi T."/>
        </authorList>
    </citation>
    <scope>NUCLEOTIDE SEQUENCE</scope>
    <source>
        <strain evidence="2">B-399</strain>
    </source>
</reference>
<name>A0ABQ5LWE6_9RHOB</name>
<feature type="domain" description="Fido" evidence="1">
    <location>
        <begin position="55"/>
        <end position="195"/>
    </location>
</feature>
<dbReference type="InterPro" id="IPR003812">
    <property type="entry name" value="Fido"/>
</dbReference>
<evidence type="ECO:0000313" key="2">
    <source>
        <dbReference type="EMBL" id="GKY89312.1"/>
    </source>
</evidence>
<sequence>MTFVEPEGATPLDPDERQGLKFGHITTRGELDELEQANIEQGLAWVSRRRGGDIFDDAFVRTLHKRLFGDVWSWAGEYRLTEKNIGIDPHQISMQLRMLLDNARYWAEHDVYPPLEAAARFHHRMVQIHPFPNGNGRHARIATDIMLEEVYGQPPIEWASGFDLQADNERRQAYIAALRAADADNFEPLLAFVGASEAAPDDAG</sequence>
<evidence type="ECO:0000313" key="3">
    <source>
        <dbReference type="Proteomes" id="UP001144205"/>
    </source>
</evidence>
<comment type="caution">
    <text evidence="2">The sequence shown here is derived from an EMBL/GenBank/DDBJ whole genome shotgun (WGS) entry which is preliminary data.</text>
</comment>
<gene>
    <name evidence="2" type="ORF">STA1M1_31810</name>
</gene>
<dbReference type="Pfam" id="PF02661">
    <property type="entry name" value="Fic"/>
    <property type="match status" value="1"/>
</dbReference>
<dbReference type="Proteomes" id="UP001144205">
    <property type="component" value="Unassembled WGS sequence"/>
</dbReference>
<dbReference type="RefSeq" id="WP_281843342.1">
    <property type="nucleotide sequence ID" value="NZ_BROH01000011.1"/>
</dbReference>
<dbReference type="PANTHER" id="PTHR13504:SF39">
    <property type="entry name" value="CELL FILAMENTATION PROTEIN"/>
    <property type="match status" value="1"/>
</dbReference>
<dbReference type="PANTHER" id="PTHR13504">
    <property type="entry name" value="FIDO DOMAIN-CONTAINING PROTEIN DDB_G0283145"/>
    <property type="match status" value="1"/>
</dbReference>
<dbReference type="EMBL" id="BROH01000011">
    <property type="protein sequence ID" value="GKY89312.1"/>
    <property type="molecule type" value="Genomic_DNA"/>
</dbReference>
<dbReference type="GO" id="GO:0051301">
    <property type="term" value="P:cell division"/>
    <property type="evidence" value="ECO:0007669"/>
    <property type="project" value="UniProtKB-KW"/>
</dbReference>
<dbReference type="Gene3D" id="1.10.3290.10">
    <property type="entry name" value="Fido-like domain"/>
    <property type="match status" value="1"/>
</dbReference>
<dbReference type="InterPro" id="IPR013436">
    <property type="entry name" value="Mobile_mystery_prot_B"/>
</dbReference>
<keyword evidence="2" id="KW-0131">Cell cycle</keyword>
<protein>
    <submittedName>
        <fullName evidence="2">Cell division protein Fic</fullName>
    </submittedName>
</protein>
<dbReference type="NCBIfam" id="TIGR02613">
    <property type="entry name" value="mob_myst_B"/>
    <property type="match status" value="1"/>
</dbReference>
<accession>A0ABQ5LWE6</accession>
<dbReference type="PROSITE" id="PS51459">
    <property type="entry name" value="FIDO"/>
    <property type="match status" value="1"/>
</dbReference>